<name>A0ABN9QV95_9DINO</name>
<keyword evidence="3" id="KW-1185">Reference proteome</keyword>
<feature type="non-terminal residue" evidence="2">
    <location>
        <position position="1"/>
    </location>
</feature>
<dbReference type="EMBL" id="CAUYUJ010004604">
    <property type="protein sequence ID" value="CAK0810246.1"/>
    <property type="molecule type" value="Genomic_DNA"/>
</dbReference>
<proteinExistence type="predicted"/>
<comment type="caution">
    <text evidence="2">The sequence shown here is derived from an EMBL/GenBank/DDBJ whole genome shotgun (WGS) entry which is preliminary data.</text>
</comment>
<evidence type="ECO:0000313" key="2">
    <source>
        <dbReference type="EMBL" id="CAK0810246.1"/>
    </source>
</evidence>
<feature type="non-terminal residue" evidence="2">
    <location>
        <position position="224"/>
    </location>
</feature>
<dbReference type="Proteomes" id="UP001189429">
    <property type="component" value="Unassembled WGS sequence"/>
</dbReference>
<protein>
    <submittedName>
        <fullName evidence="2">Uncharacterized protein</fullName>
    </submittedName>
</protein>
<gene>
    <name evidence="2" type="ORF">PCOR1329_LOCUS15264</name>
</gene>
<sequence>AAGPFLAWGSGAAAGGLVEDEELPTDCPVLDLSELEGPPTFVRASASSATSPAEEPRRAPADCPVMDLSEDGGEGGAVGSQDPEEEAKSHAARALAEAKLRATKLAEAKQRALDMADKALAAPLAQGPSRASIEEAVRAGKLCETRWSAPPKVRLSAQATRELEREKRKALWGAGPDCFVDLESGRDRPTANGWEHAFDASKTRQKFLRLLGGGELADDIRRKE</sequence>
<reference evidence="2" key="1">
    <citation type="submission" date="2023-10" db="EMBL/GenBank/DDBJ databases">
        <authorList>
            <person name="Chen Y."/>
            <person name="Shah S."/>
            <person name="Dougan E. K."/>
            <person name="Thang M."/>
            <person name="Chan C."/>
        </authorList>
    </citation>
    <scope>NUCLEOTIDE SEQUENCE [LARGE SCALE GENOMIC DNA]</scope>
</reference>
<feature type="compositionally biased region" description="Low complexity" evidence="1">
    <location>
        <begin position="44"/>
        <end position="53"/>
    </location>
</feature>
<feature type="region of interest" description="Disordered" evidence="1">
    <location>
        <begin position="38"/>
        <end position="95"/>
    </location>
</feature>
<accession>A0ABN9QV95</accession>
<organism evidence="2 3">
    <name type="scientific">Prorocentrum cordatum</name>
    <dbReference type="NCBI Taxonomy" id="2364126"/>
    <lineage>
        <taxon>Eukaryota</taxon>
        <taxon>Sar</taxon>
        <taxon>Alveolata</taxon>
        <taxon>Dinophyceae</taxon>
        <taxon>Prorocentrales</taxon>
        <taxon>Prorocentraceae</taxon>
        <taxon>Prorocentrum</taxon>
    </lineage>
</organism>
<evidence type="ECO:0000256" key="1">
    <source>
        <dbReference type="SAM" id="MobiDB-lite"/>
    </source>
</evidence>
<evidence type="ECO:0000313" key="3">
    <source>
        <dbReference type="Proteomes" id="UP001189429"/>
    </source>
</evidence>